<dbReference type="AlphaFoldDB" id="A0A090IJX5"/>
<dbReference type="InterPro" id="IPR029063">
    <property type="entry name" value="SAM-dependent_MTases_sf"/>
</dbReference>
<keyword evidence="4" id="KW-0489">Methyltransferase</keyword>
<dbReference type="RefSeq" id="WP_045110741.1">
    <property type="nucleotide sequence ID" value="NZ_CAWQZC010000040.1"/>
</dbReference>
<evidence type="ECO:0000313" key="5">
    <source>
        <dbReference type="Proteomes" id="UP000182660"/>
    </source>
</evidence>
<sequence length="214" mass="24022">MEPEHLASQLRCPSGDKALEVGISMNKANYNLNRECINLLELNDDNRVLEIGPGNGAFVQEILQEAKGINYVGIDISTALVAEASRLNDYQVRKGVAKFECGDSADLPFEAGYFDKVFTVHTLYFWDKPYEHLSEIRRVLKPSGTFCIAFGNREFMKNLPFVKYGFELYDDSSACNLLREVGFNIESVHEFTEHGLSNTGESVDKLVHVIVCKA</sequence>
<dbReference type="InterPro" id="IPR013216">
    <property type="entry name" value="Methyltransf_11"/>
</dbReference>
<evidence type="ECO:0000256" key="1">
    <source>
        <dbReference type="ARBA" id="ARBA00022679"/>
    </source>
</evidence>
<reference evidence="3 5" key="2">
    <citation type="submission" date="2016-11" db="EMBL/GenBank/DDBJ databases">
        <authorList>
            <person name="Klemetsen T."/>
        </authorList>
    </citation>
    <scope>NUCLEOTIDE SEQUENCE [LARGE SCALE GENOMIC DNA]</scope>
    <source>
        <strain evidence="3">MT 2528</strain>
    </source>
</reference>
<dbReference type="Proteomes" id="UP000183794">
    <property type="component" value="Unassembled WGS sequence"/>
</dbReference>
<dbReference type="EMBL" id="FPLD01000100">
    <property type="protein sequence ID" value="SGZ10303.1"/>
    <property type="molecule type" value="Genomic_DNA"/>
</dbReference>
<dbReference type="SUPFAM" id="SSF53335">
    <property type="entry name" value="S-adenosyl-L-methionine-dependent methyltransferases"/>
    <property type="match status" value="1"/>
</dbReference>
<gene>
    <name evidence="3" type="ORF">MT2528_3369</name>
    <name evidence="4" type="ORF">NVI5450_3564</name>
</gene>
<feature type="domain" description="Methyltransferase type 11" evidence="2">
    <location>
        <begin position="49"/>
        <end position="148"/>
    </location>
</feature>
<dbReference type="HOGENOM" id="CLU_081534_3_0_6"/>
<protein>
    <submittedName>
        <fullName evidence="4">SAM-dependent methyltransferase</fullName>
    </submittedName>
</protein>
<dbReference type="KEGG" id="mvs:MVIS_2586"/>
<reference evidence="4 6" key="1">
    <citation type="submission" date="2016-11" db="EMBL/GenBank/DDBJ databases">
        <authorList>
            <person name="Jaros S."/>
            <person name="Januszkiewicz K."/>
            <person name="Wedrychowicz H."/>
        </authorList>
    </citation>
    <scope>NUCLEOTIDE SEQUENCE [LARGE SCALE GENOMIC DNA]</scope>
    <source>
        <strain evidence="4">NVI 5450</strain>
    </source>
</reference>
<dbReference type="GO" id="GO:0008757">
    <property type="term" value="F:S-adenosylmethionine-dependent methyltransferase activity"/>
    <property type="evidence" value="ECO:0007669"/>
    <property type="project" value="InterPro"/>
</dbReference>
<dbReference type="PATRIC" id="fig|80854.5.peg.2750"/>
<dbReference type="InterPro" id="IPR050447">
    <property type="entry name" value="Erg6_SMT_methyltransf"/>
</dbReference>
<keyword evidence="1 4" id="KW-0808">Transferase</keyword>
<dbReference type="EMBL" id="FPLJ01000075">
    <property type="protein sequence ID" value="SGY97246.1"/>
    <property type="molecule type" value="Genomic_DNA"/>
</dbReference>
<organism evidence="4 6">
    <name type="scientific">Moritella viscosa</name>
    <dbReference type="NCBI Taxonomy" id="80854"/>
    <lineage>
        <taxon>Bacteria</taxon>
        <taxon>Pseudomonadati</taxon>
        <taxon>Pseudomonadota</taxon>
        <taxon>Gammaproteobacteria</taxon>
        <taxon>Alteromonadales</taxon>
        <taxon>Moritellaceae</taxon>
        <taxon>Moritella</taxon>
    </lineage>
</organism>
<dbReference type="OrthoDB" id="9760689at2"/>
<evidence type="ECO:0000313" key="3">
    <source>
        <dbReference type="EMBL" id="SGY97246.1"/>
    </source>
</evidence>
<dbReference type="GO" id="GO:0032259">
    <property type="term" value="P:methylation"/>
    <property type="evidence" value="ECO:0007669"/>
    <property type="project" value="UniProtKB-KW"/>
</dbReference>
<name>A0A090IJX5_9GAMM</name>
<dbReference type="STRING" id="80854.MVIS_2586"/>
<proteinExistence type="predicted"/>
<evidence type="ECO:0000313" key="6">
    <source>
        <dbReference type="Proteomes" id="UP000183794"/>
    </source>
</evidence>
<evidence type="ECO:0000313" key="4">
    <source>
        <dbReference type="EMBL" id="SGZ10303.1"/>
    </source>
</evidence>
<evidence type="ECO:0000259" key="2">
    <source>
        <dbReference type="Pfam" id="PF08241"/>
    </source>
</evidence>
<dbReference type="PANTHER" id="PTHR44068:SF11">
    <property type="entry name" value="GERANYL DIPHOSPHATE 2-C-METHYLTRANSFERASE"/>
    <property type="match status" value="1"/>
</dbReference>
<dbReference type="GeneID" id="61297196"/>
<dbReference type="Pfam" id="PF08241">
    <property type="entry name" value="Methyltransf_11"/>
    <property type="match status" value="1"/>
</dbReference>
<dbReference type="Gene3D" id="3.40.50.150">
    <property type="entry name" value="Vaccinia Virus protein VP39"/>
    <property type="match status" value="1"/>
</dbReference>
<dbReference type="CDD" id="cd02440">
    <property type="entry name" value="AdoMet_MTases"/>
    <property type="match status" value="1"/>
</dbReference>
<dbReference type="Proteomes" id="UP000182660">
    <property type="component" value="Unassembled WGS sequence"/>
</dbReference>
<keyword evidence="5" id="KW-1185">Reference proteome</keyword>
<accession>A0A090IJX5</accession>
<dbReference type="PANTHER" id="PTHR44068">
    <property type="entry name" value="ZGC:194242"/>
    <property type="match status" value="1"/>
</dbReference>